<dbReference type="RefSeq" id="WP_121807476.1">
    <property type="nucleotide sequence ID" value="NZ_RDBE01000010.1"/>
</dbReference>
<reference evidence="8 9" key="1">
    <citation type="submission" date="2018-10" db="EMBL/GenBank/DDBJ databases">
        <title>Marmoricola sp. 4Q3S-7 whole genome shotgun sequence.</title>
        <authorList>
            <person name="Li F."/>
        </authorList>
    </citation>
    <scope>NUCLEOTIDE SEQUENCE [LARGE SCALE GENOMIC DNA]</scope>
    <source>
        <strain evidence="8 9">4Q3S-7</strain>
    </source>
</reference>
<dbReference type="InterPro" id="IPR036291">
    <property type="entry name" value="NAD(P)-bd_dom_sf"/>
</dbReference>
<feature type="domain" description="Alcohol dehydrogenase-like N-terminal" evidence="7">
    <location>
        <begin position="24"/>
        <end position="142"/>
    </location>
</feature>
<dbReference type="Pfam" id="PF08240">
    <property type="entry name" value="ADH_N"/>
    <property type="match status" value="1"/>
</dbReference>
<dbReference type="InterPro" id="IPR013149">
    <property type="entry name" value="ADH-like_C"/>
</dbReference>
<comment type="caution">
    <text evidence="8">The sequence shown here is derived from an EMBL/GenBank/DDBJ whole genome shotgun (WGS) entry which is preliminary data.</text>
</comment>
<protein>
    <submittedName>
        <fullName evidence="8">Zinc-binding alcohol dehydrogenase</fullName>
    </submittedName>
</protein>
<dbReference type="PANTHER" id="PTHR43401">
    <property type="entry name" value="L-THREONINE 3-DEHYDROGENASE"/>
    <property type="match status" value="1"/>
</dbReference>
<dbReference type="Pfam" id="PF00107">
    <property type="entry name" value="ADH_zinc_N"/>
    <property type="match status" value="1"/>
</dbReference>
<dbReference type="InterPro" id="IPR050129">
    <property type="entry name" value="Zn_alcohol_dh"/>
</dbReference>
<evidence type="ECO:0000256" key="5">
    <source>
        <dbReference type="RuleBase" id="RU361277"/>
    </source>
</evidence>
<feature type="domain" description="Alcohol dehydrogenase-like C-terminal" evidence="6">
    <location>
        <begin position="180"/>
        <end position="307"/>
    </location>
</feature>
<dbReference type="EMBL" id="RDBE01000010">
    <property type="protein sequence ID" value="RLV47970.1"/>
    <property type="molecule type" value="Genomic_DNA"/>
</dbReference>
<keyword evidence="4" id="KW-0560">Oxidoreductase</keyword>
<dbReference type="InterPro" id="IPR011032">
    <property type="entry name" value="GroES-like_sf"/>
</dbReference>
<dbReference type="Gene3D" id="3.40.50.720">
    <property type="entry name" value="NAD(P)-binding Rossmann-like Domain"/>
    <property type="match status" value="1"/>
</dbReference>
<dbReference type="AlphaFoldDB" id="A0A3L8NXV6"/>
<dbReference type="Gene3D" id="3.90.180.10">
    <property type="entry name" value="Medium-chain alcohol dehydrogenases, catalytic domain"/>
    <property type="match status" value="1"/>
</dbReference>
<dbReference type="GO" id="GO:0016491">
    <property type="term" value="F:oxidoreductase activity"/>
    <property type="evidence" value="ECO:0007669"/>
    <property type="project" value="UniProtKB-KW"/>
</dbReference>
<comment type="similarity">
    <text evidence="5">Belongs to the zinc-containing alcohol dehydrogenase family.</text>
</comment>
<evidence type="ECO:0000259" key="6">
    <source>
        <dbReference type="Pfam" id="PF00107"/>
    </source>
</evidence>
<evidence type="ECO:0000313" key="9">
    <source>
        <dbReference type="Proteomes" id="UP000281708"/>
    </source>
</evidence>
<keyword evidence="9" id="KW-1185">Reference proteome</keyword>
<dbReference type="SUPFAM" id="SSF50129">
    <property type="entry name" value="GroES-like"/>
    <property type="match status" value="1"/>
</dbReference>
<evidence type="ECO:0000313" key="8">
    <source>
        <dbReference type="EMBL" id="RLV47970.1"/>
    </source>
</evidence>
<comment type="cofactor">
    <cofactor evidence="1 5">
        <name>Zn(2+)</name>
        <dbReference type="ChEBI" id="CHEBI:29105"/>
    </cofactor>
</comment>
<dbReference type="Proteomes" id="UP000281708">
    <property type="component" value="Unassembled WGS sequence"/>
</dbReference>
<dbReference type="PROSITE" id="PS00059">
    <property type="entry name" value="ADH_ZINC"/>
    <property type="match status" value="1"/>
</dbReference>
<evidence type="ECO:0000256" key="2">
    <source>
        <dbReference type="ARBA" id="ARBA00022723"/>
    </source>
</evidence>
<dbReference type="OrthoDB" id="9797931at2"/>
<evidence type="ECO:0000256" key="1">
    <source>
        <dbReference type="ARBA" id="ARBA00001947"/>
    </source>
</evidence>
<keyword evidence="3 5" id="KW-0862">Zinc</keyword>
<sequence>MRASVFHGAGDVRLEEVPDPRPREGEVLLRVLRSGMCGTDATEWSVGPRTFPVATPHPVTGHVGPMVLGHEFVGEVVDPGGSALAAGDVVASGAGVWCGRCRRCAEGRTNLCERYWTLGLNAPGGMAELVAVPEQTLRPVPEGLELDAAGLAQPLAVGLHAARRSGVRDGDRVVMTGAGAIGSFVLAGLSSLARAEVTVVDFAGPRLDRATRLGAARVVPAGPEADEQLREAAASAPVDVVIEASGAPGRLQAALELVRPGGTVLQVGLPKQRQEVDVFTTVMREIDVVTTLAHVCDADLAAALTLLHESDLAHEVLDSVHPLEAVPAQLERLAAGELHGKVLIDPTRVA</sequence>
<accession>A0A3L8NXV6</accession>
<organism evidence="8 9">
    <name type="scientific">Nocardioides mangrovicus</name>
    <dbReference type="NCBI Taxonomy" id="2478913"/>
    <lineage>
        <taxon>Bacteria</taxon>
        <taxon>Bacillati</taxon>
        <taxon>Actinomycetota</taxon>
        <taxon>Actinomycetes</taxon>
        <taxon>Propionibacteriales</taxon>
        <taxon>Nocardioidaceae</taxon>
        <taxon>Nocardioides</taxon>
    </lineage>
</organism>
<name>A0A3L8NXV6_9ACTN</name>
<dbReference type="GO" id="GO:0008270">
    <property type="term" value="F:zinc ion binding"/>
    <property type="evidence" value="ECO:0007669"/>
    <property type="project" value="InterPro"/>
</dbReference>
<dbReference type="InterPro" id="IPR002328">
    <property type="entry name" value="ADH_Zn_CS"/>
</dbReference>
<keyword evidence="2 5" id="KW-0479">Metal-binding</keyword>
<proteinExistence type="inferred from homology"/>
<evidence type="ECO:0000256" key="4">
    <source>
        <dbReference type="ARBA" id="ARBA00023002"/>
    </source>
</evidence>
<gene>
    <name evidence="8" type="ORF">D9V37_17855</name>
</gene>
<dbReference type="PANTHER" id="PTHR43401:SF2">
    <property type="entry name" value="L-THREONINE 3-DEHYDROGENASE"/>
    <property type="match status" value="1"/>
</dbReference>
<evidence type="ECO:0000259" key="7">
    <source>
        <dbReference type="Pfam" id="PF08240"/>
    </source>
</evidence>
<evidence type="ECO:0000256" key="3">
    <source>
        <dbReference type="ARBA" id="ARBA00022833"/>
    </source>
</evidence>
<dbReference type="SUPFAM" id="SSF51735">
    <property type="entry name" value="NAD(P)-binding Rossmann-fold domains"/>
    <property type="match status" value="1"/>
</dbReference>
<dbReference type="InterPro" id="IPR013154">
    <property type="entry name" value="ADH-like_N"/>
</dbReference>